<dbReference type="PANTHER" id="PTHR16290:SF0">
    <property type="entry name" value="DECAPPING PROTEIN 1, ISOFORM A"/>
    <property type="match status" value="1"/>
</dbReference>
<dbReference type="AlphaFoldDB" id="A0A370TY02"/>
<sequence length="218" mass="24321">MTPRKTRQRHQNSTAPAQPAVIQASDYESEAYYQGPITTRTNTELNLSVLRHHVPSIRSILSIAPSAQIYTYLPATTSWNKTDIEGTLFVCQLAPLPLSDAPQYCIVVLNRKGLENLIVHMNGIENVEITEEFLIVGVRSLDHGQQQNLEDADMKAIGLFIHADKQDTREVNCRLIKEKWEEVRLTGSGNAVTEPSNLGPMVGRRLSLTDLFGQQGVQ</sequence>
<evidence type="ECO:0000256" key="1">
    <source>
        <dbReference type="ARBA" id="ARBA00004496"/>
    </source>
</evidence>
<reference evidence="5 6" key="1">
    <citation type="journal article" date="2018" name="IMA Fungus">
        <title>IMA Genome-F 9: Draft genome sequence of Annulohypoxylon stygium, Aspergillus mulundensis, Berkeleyomyces basicola (syn. Thielaviopsis basicola), Ceratocystis smalleyi, two Cercospora beticola strains, Coleophoma cylindrospora, Fusarium fracticaudum, Phialophora cf. hyalina, and Morchella septimelata.</title>
        <authorList>
            <person name="Wingfield B.D."/>
            <person name="Bills G.F."/>
            <person name="Dong Y."/>
            <person name="Huang W."/>
            <person name="Nel W.J."/>
            <person name="Swalarsk-Parry B.S."/>
            <person name="Vaghefi N."/>
            <person name="Wilken P.M."/>
            <person name="An Z."/>
            <person name="de Beer Z.W."/>
            <person name="De Vos L."/>
            <person name="Chen L."/>
            <person name="Duong T.A."/>
            <person name="Gao Y."/>
            <person name="Hammerbacher A."/>
            <person name="Kikkert J.R."/>
            <person name="Li Y."/>
            <person name="Li H."/>
            <person name="Li K."/>
            <person name="Li Q."/>
            <person name="Liu X."/>
            <person name="Ma X."/>
            <person name="Naidoo K."/>
            <person name="Pethybridge S.J."/>
            <person name="Sun J."/>
            <person name="Steenkamp E.T."/>
            <person name="van der Nest M.A."/>
            <person name="van Wyk S."/>
            <person name="Wingfield M.J."/>
            <person name="Xiong C."/>
            <person name="Yue Q."/>
            <person name="Zhang X."/>
        </authorList>
    </citation>
    <scope>NUCLEOTIDE SEQUENCE [LARGE SCALE GENOMIC DNA]</scope>
    <source>
        <strain evidence="5 6">BP 5553</strain>
    </source>
</reference>
<protein>
    <submittedName>
        <fullName evidence="5">PH protein</fullName>
    </submittedName>
</protein>
<proteinExistence type="inferred from homology"/>
<keyword evidence="6" id="KW-1185">Reference proteome</keyword>
<dbReference type="GO" id="GO:0003729">
    <property type="term" value="F:mRNA binding"/>
    <property type="evidence" value="ECO:0007669"/>
    <property type="project" value="TreeGrafter"/>
</dbReference>
<evidence type="ECO:0000256" key="4">
    <source>
        <dbReference type="ARBA" id="ARBA00022664"/>
    </source>
</evidence>
<dbReference type="EMBL" id="NPIC01000001">
    <property type="protein sequence ID" value="RDL40388.1"/>
    <property type="molecule type" value="Genomic_DNA"/>
</dbReference>
<evidence type="ECO:0000313" key="5">
    <source>
        <dbReference type="EMBL" id="RDL40388.1"/>
    </source>
</evidence>
<dbReference type="GeneID" id="43593216"/>
<name>A0A370TY02_9HELO</name>
<dbReference type="Gene3D" id="2.30.29.30">
    <property type="entry name" value="Pleckstrin-homology domain (PH domain)/Phosphotyrosine-binding domain (PTB)"/>
    <property type="match status" value="1"/>
</dbReference>
<dbReference type="CDD" id="cd13182">
    <property type="entry name" value="EVH1-like_Dcp1"/>
    <property type="match status" value="1"/>
</dbReference>
<dbReference type="InterPro" id="IPR010334">
    <property type="entry name" value="Dcp1"/>
</dbReference>
<dbReference type="GO" id="GO:0000932">
    <property type="term" value="C:P-body"/>
    <property type="evidence" value="ECO:0007669"/>
    <property type="project" value="TreeGrafter"/>
</dbReference>
<evidence type="ECO:0000256" key="2">
    <source>
        <dbReference type="ARBA" id="ARBA00008778"/>
    </source>
</evidence>
<dbReference type="Pfam" id="PF06058">
    <property type="entry name" value="DCP1"/>
    <property type="match status" value="1"/>
</dbReference>
<dbReference type="GO" id="GO:0006397">
    <property type="term" value="P:mRNA processing"/>
    <property type="evidence" value="ECO:0007669"/>
    <property type="project" value="UniProtKB-KW"/>
</dbReference>
<dbReference type="SUPFAM" id="SSF50729">
    <property type="entry name" value="PH domain-like"/>
    <property type="match status" value="1"/>
</dbReference>
<dbReference type="GO" id="GO:0008047">
    <property type="term" value="F:enzyme activator activity"/>
    <property type="evidence" value="ECO:0007669"/>
    <property type="project" value="InterPro"/>
</dbReference>
<comment type="caution">
    <text evidence="5">The sequence shown here is derived from an EMBL/GenBank/DDBJ whole genome shotgun (WGS) entry which is preliminary data.</text>
</comment>
<gene>
    <name evidence="5" type="ORF">BP5553_00367</name>
</gene>
<comment type="similarity">
    <text evidence="2">Belongs to the DCP1 family.</text>
</comment>
<dbReference type="GO" id="GO:0031087">
    <property type="term" value="P:deadenylation-independent decapping of nuclear-transcribed mRNA"/>
    <property type="evidence" value="ECO:0007669"/>
    <property type="project" value="TreeGrafter"/>
</dbReference>
<dbReference type="InterPro" id="IPR011993">
    <property type="entry name" value="PH-like_dom_sf"/>
</dbReference>
<keyword evidence="3" id="KW-0963">Cytoplasm</keyword>
<evidence type="ECO:0000313" key="6">
    <source>
        <dbReference type="Proteomes" id="UP000254866"/>
    </source>
</evidence>
<dbReference type="RefSeq" id="XP_031873044.1">
    <property type="nucleotide sequence ID" value="XM_032008990.1"/>
</dbReference>
<keyword evidence="4" id="KW-0507">mRNA processing</keyword>
<accession>A0A370TY02</accession>
<organism evidence="5 6">
    <name type="scientific">Venustampulla echinocandica</name>
    <dbReference type="NCBI Taxonomy" id="2656787"/>
    <lineage>
        <taxon>Eukaryota</taxon>
        <taxon>Fungi</taxon>
        <taxon>Dikarya</taxon>
        <taxon>Ascomycota</taxon>
        <taxon>Pezizomycotina</taxon>
        <taxon>Leotiomycetes</taxon>
        <taxon>Helotiales</taxon>
        <taxon>Pleuroascaceae</taxon>
        <taxon>Venustampulla</taxon>
    </lineage>
</organism>
<dbReference type="PANTHER" id="PTHR16290">
    <property type="entry name" value="TRANSCRIPTION FACTOR SMIF DECAPPING ENZYME DCP1"/>
    <property type="match status" value="1"/>
</dbReference>
<dbReference type="STRING" id="2656787.A0A370TY02"/>
<dbReference type="OrthoDB" id="255837at2759"/>
<comment type="subcellular location">
    <subcellularLocation>
        <location evidence="1">Cytoplasm</location>
    </subcellularLocation>
</comment>
<dbReference type="Proteomes" id="UP000254866">
    <property type="component" value="Unassembled WGS sequence"/>
</dbReference>
<evidence type="ECO:0000256" key="3">
    <source>
        <dbReference type="ARBA" id="ARBA00022490"/>
    </source>
</evidence>
<dbReference type="GO" id="GO:0000290">
    <property type="term" value="P:deadenylation-dependent decapping of nuclear-transcribed mRNA"/>
    <property type="evidence" value="ECO:0007669"/>
    <property type="project" value="InterPro"/>
</dbReference>